<dbReference type="EnsemblMetazoa" id="XM_008216020">
    <property type="protein sequence ID" value="XP_008214242"/>
    <property type="gene ID" value="LOC100114497"/>
</dbReference>
<dbReference type="SMR" id="A0A7M7HA99"/>
<evidence type="ECO:0000313" key="4">
    <source>
        <dbReference type="Proteomes" id="UP000002358"/>
    </source>
</evidence>
<evidence type="ECO:0000256" key="2">
    <source>
        <dbReference type="SAM" id="MobiDB-lite"/>
    </source>
</evidence>
<gene>
    <name evidence="3" type="primary">100114497</name>
</gene>
<reference evidence="3" key="1">
    <citation type="submission" date="2021-01" db="UniProtKB">
        <authorList>
            <consortium name="EnsemblMetazoa"/>
        </authorList>
    </citation>
    <scope>IDENTIFICATION</scope>
</reference>
<feature type="coiled-coil region" evidence="1">
    <location>
        <begin position="479"/>
        <end position="527"/>
    </location>
</feature>
<keyword evidence="4" id="KW-1185">Reference proteome</keyword>
<feature type="compositionally biased region" description="Basic and acidic residues" evidence="2">
    <location>
        <begin position="344"/>
        <end position="354"/>
    </location>
</feature>
<evidence type="ECO:0000313" key="3">
    <source>
        <dbReference type="EnsemblMetazoa" id="XP_008214242"/>
    </source>
</evidence>
<name>A0A7M7HA99_NASVI</name>
<sequence>MDNTLPNFKVGEAVSNIFQKKDVVILDDSDSSIVVLARNVIGSFQDLTSNDEKVQRCNSDDQPSISSDLSNLIGVEQKLHQVLEENNKLKKILDKSETVMQQNLDRMKALQKDFMTLCQDHNHKYMQSKQFIDQMKAENALLRDLVRNQPTTSVSVPEVVAKSSSLNTSTYLSASIEKEPSLAQNNSLTKTIEIFPSRMRDSSLDNNMMVVSLKTDETTHLPNVEMQSSSMESGLVNVLVDTQIPATETQCVTTATETPSMVIHPNLTQNKILSLADVNIELQKMIEQNKVLMEQSEKLMVCQKDVISPSNDQSKKVMQGEKRMDQLIANDFSNDIASENNASHTEKRNLTQERESWPKLKIPSANHVFLQGTEKEKIKTSDTVVLEKKREKLFEAEIKKTIKSTTAEQKIGIIHKKETAVQNQLQRIKINQDKRLQNISESNTPVELSTLVEEVLVLQEQYTKLTKNLDESNTFYTSKEDLSRKRKSLEESRKLLDDEIKSHEEEREALTKENALLKSKCDALEVDVKNFYTELTKSHKMITNLRKEITELQKTAGTVDVYKFKNNAQAKDILQMLEAEPNYLKEIERLSNEIEKLQK</sequence>
<accession>A0A7M7HA99</accession>
<dbReference type="Proteomes" id="UP000002358">
    <property type="component" value="Chromosome 3"/>
</dbReference>
<organism evidence="3 4">
    <name type="scientific">Nasonia vitripennis</name>
    <name type="common">Parasitic wasp</name>
    <dbReference type="NCBI Taxonomy" id="7425"/>
    <lineage>
        <taxon>Eukaryota</taxon>
        <taxon>Metazoa</taxon>
        <taxon>Ecdysozoa</taxon>
        <taxon>Arthropoda</taxon>
        <taxon>Hexapoda</taxon>
        <taxon>Insecta</taxon>
        <taxon>Pterygota</taxon>
        <taxon>Neoptera</taxon>
        <taxon>Endopterygota</taxon>
        <taxon>Hymenoptera</taxon>
        <taxon>Apocrita</taxon>
        <taxon>Proctotrupomorpha</taxon>
        <taxon>Chalcidoidea</taxon>
        <taxon>Pteromalidae</taxon>
        <taxon>Pteromalinae</taxon>
        <taxon>Nasonia</taxon>
    </lineage>
</organism>
<keyword evidence="1" id="KW-0175">Coiled coil</keyword>
<evidence type="ECO:0000256" key="1">
    <source>
        <dbReference type="SAM" id="Coils"/>
    </source>
</evidence>
<dbReference type="AlphaFoldDB" id="A0A7M7HA99"/>
<proteinExistence type="predicted"/>
<feature type="region of interest" description="Disordered" evidence="2">
    <location>
        <begin position="335"/>
        <end position="354"/>
    </location>
</feature>
<dbReference type="EnsemblMetazoa" id="XM_032598674">
    <property type="protein sequence ID" value="XP_032454565"/>
    <property type="gene ID" value="LOC100114497"/>
</dbReference>
<protein>
    <submittedName>
        <fullName evidence="3">Uncharacterized protein</fullName>
    </submittedName>
</protein>